<dbReference type="Gene3D" id="3.40.50.1820">
    <property type="entry name" value="alpha/beta hydrolase"/>
    <property type="match status" value="1"/>
</dbReference>
<dbReference type="InterPro" id="IPR029058">
    <property type="entry name" value="AB_hydrolase_fold"/>
</dbReference>
<gene>
    <name evidence="4" type="ORF">BU26DRAFT_510649</name>
</gene>
<dbReference type="EMBL" id="ML987208">
    <property type="protein sequence ID" value="KAF2242228.1"/>
    <property type="molecule type" value="Genomic_DNA"/>
</dbReference>
<dbReference type="Proteomes" id="UP000800094">
    <property type="component" value="Unassembled WGS sequence"/>
</dbReference>
<dbReference type="PANTHER" id="PTHR48081:SF8">
    <property type="entry name" value="ALPHA_BETA HYDROLASE FOLD-3 DOMAIN-CONTAINING PROTEIN-RELATED"/>
    <property type="match status" value="1"/>
</dbReference>
<reference evidence="4" key="1">
    <citation type="journal article" date="2020" name="Stud. Mycol.">
        <title>101 Dothideomycetes genomes: a test case for predicting lifestyles and emergence of pathogens.</title>
        <authorList>
            <person name="Haridas S."/>
            <person name="Albert R."/>
            <person name="Binder M."/>
            <person name="Bloem J."/>
            <person name="Labutti K."/>
            <person name="Salamov A."/>
            <person name="Andreopoulos B."/>
            <person name="Baker S."/>
            <person name="Barry K."/>
            <person name="Bills G."/>
            <person name="Bluhm B."/>
            <person name="Cannon C."/>
            <person name="Castanera R."/>
            <person name="Culley D."/>
            <person name="Daum C."/>
            <person name="Ezra D."/>
            <person name="Gonzalez J."/>
            <person name="Henrissat B."/>
            <person name="Kuo A."/>
            <person name="Liang C."/>
            <person name="Lipzen A."/>
            <person name="Lutzoni F."/>
            <person name="Magnuson J."/>
            <person name="Mondo S."/>
            <person name="Nolan M."/>
            <person name="Ohm R."/>
            <person name="Pangilinan J."/>
            <person name="Park H.-J."/>
            <person name="Ramirez L."/>
            <person name="Alfaro M."/>
            <person name="Sun H."/>
            <person name="Tritt A."/>
            <person name="Yoshinaga Y."/>
            <person name="Zwiers L.-H."/>
            <person name="Turgeon B."/>
            <person name="Goodwin S."/>
            <person name="Spatafora J."/>
            <person name="Crous P."/>
            <person name="Grigoriev I."/>
        </authorList>
    </citation>
    <scope>NUCLEOTIDE SEQUENCE</scope>
    <source>
        <strain evidence="4">CBS 122368</strain>
    </source>
</reference>
<dbReference type="Pfam" id="PF07859">
    <property type="entry name" value="Abhydrolase_3"/>
    <property type="match status" value="1"/>
</dbReference>
<evidence type="ECO:0000313" key="5">
    <source>
        <dbReference type="Proteomes" id="UP000800094"/>
    </source>
</evidence>
<name>A0A6A6HWT0_9PLEO</name>
<dbReference type="PANTHER" id="PTHR48081">
    <property type="entry name" value="AB HYDROLASE SUPERFAMILY PROTEIN C4A8.06C"/>
    <property type="match status" value="1"/>
</dbReference>
<dbReference type="GO" id="GO:0016787">
    <property type="term" value="F:hydrolase activity"/>
    <property type="evidence" value="ECO:0007669"/>
    <property type="project" value="UniProtKB-KW"/>
</dbReference>
<evidence type="ECO:0000256" key="2">
    <source>
        <dbReference type="SAM" id="MobiDB-lite"/>
    </source>
</evidence>
<dbReference type="InterPro" id="IPR013094">
    <property type="entry name" value="AB_hydrolase_3"/>
</dbReference>
<proteinExistence type="predicted"/>
<evidence type="ECO:0000313" key="4">
    <source>
        <dbReference type="EMBL" id="KAF2242228.1"/>
    </source>
</evidence>
<dbReference type="AlphaFoldDB" id="A0A6A6HWT0"/>
<feature type="domain" description="Alpha/beta hydrolase fold-3" evidence="3">
    <location>
        <begin position="75"/>
        <end position="187"/>
    </location>
</feature>
<feature type="region of interest" description="Disordered" evidence="2">
    <location>
        <begin position="198"/>
        <end position="262"/>
    </location>
</feature>
<dbReference type="InterPro" id="IPR050300">
    <property type="entry name" value="GDXG_lipolytic_enzyme"/>
</dbReference>
<organism evidence="4 5">
    <name type="scientific">Trematosphaeria pertusa</name>
    <dbReference type="NCBI Taxonomy" id="390896"/>
    <lineage>
        <taxon>Eukaryota</taxon>
        <taxon>Fungi</taxon>
        <taxon>Dikarya</taxon>
        <taxon>Ascomycota</taxon>
        <taxon>Pezizomycotina</taxon>
        <taxon>Dothideomycetes</taxon>
        <taxon>Pleosporomycetidae</taxon>
        <taxon>Pleosporales</taxon>
        <taxon>Massarineae</taxon>
        <taxon>Trematosphaeriaceae</taxon>
        <taxon>Trematosphaeria</taxon>
    </lineage>
</organism>
<accession>A0A6A6HWT0</accession>
<keyword evidence="1 4" id="KW-0378">Hydrolase</keyword>
<dbReference type="OrthoDB" id="5396420at2759"/>
<sequence>MSSMPRRLLRIASALHASPPRRWASQFTCASDPLVRGLVASPPRCEQVHVPCRSNGSIKIDIFHAPSRSPPILIYLPAGPVIPHHAEEEECIISALASSSGATIARVNYRASPDHPFPTPIHDVLLGYDWILENLLRDDFSRPVIARLGVCGELVGGSLATTLALTECRLGKSRISAACVNNPIVDWVFPDDLPVVPHSELPEPPAPEETSLPADEDPMSSLSIGTNPAEESILAQKRPKRPPKPPPPTAWQLYGDNSSIPTATLSGERDVLFRRPEDYFDRFASPIHFFRSPLGTLLYPKDDDHFASEPPDGHLDIETRMQLNHYQSSEEPSTHADVPTLARCRAYARIYPPSGTSLTLPAWHITTGTESPLFDQAIELTKMVRRSIARQALKSRMGRVRWHDINEKEKYEAYADGRAYLDKVAGVGLWTQQDNNGDWALQVERVGAWMKEDLKPDFI</sequence>
<evidence type="ECO:0000259" key="3">
    <source>
        <dbReference type="Pfam" id="PF07859"/>
    </source>
</evidence>
<dbReference type="SUPFAM" id="SSF53474">
    <property type="entry name" value="alpha/beta-Hydrolases"/>
    <property type="match status" value="1"/>
</dbReference>
<evidence type="ECO:0000256" key="1">
    <source>
        <dbReference type="ARBA" id="ARBA00022801"/>
    </source>
</evidence>
<protein>
    <submittedName>
        <fullName evidence="4">Alpha/beta-hydrolase</fullName>
    </submittedName>
</protein>
<keyword evidence="5" id="KW-1185">Reference proteome</keyword>
<dbReference type="RefSeq" id="XP_033677232.1">
    <property type="nucleotide sequence ID" value="XM_033827249.1"/>
</dbReference>
<dbReference type="GeneID" id="54580579"/>